<evidence type="ECO:0000313" key="6">
    <source>
        <dbReference type="EMBL" id="GAA0213062.1"/>
    </source>
</evidence>
<sequence>MMTSIVKSQSLMALLSDLVVDKSTLQECTLSDISMDSRRVAAGGLFLALAKNTLDREKHLRQALEKDIFAVLIDEQQPLTETELQMLTEAVVMAYSVENLAEKAGFIAARFYDHPSKGMTVIAVTGTNGKTSVSQFIAQALESINKPCGVIGTMGAGRLCDLEMTGMTTPDPVTMQKLLAKFKREGCEYVALEASSHALAQGRLNSVDINVAVLTNLSRDHLDYHKTMANYAAAKKRLFDMESVEYAVINADDAFGTDVISKLKSGVNLLTYGGAQNQVNIRAEQIAYKADGVSFEAQVNANKLPVSLPVLGEFNVDNILAAIGVLTALGLDQQQCAEAINQCQAVSGRMQTYTQPGQSTVVIDYAHTPDALHQALKTLQVHLPKTGQLWCVFGCGGDRDRGKRPLMGKVAEREANQVIITDDNPRTEDHLLIIEDILAGCDEPQKIRVELDRKLAISYAINHAKQEDIVLIAGKGHESYQEINHVRYPFSDAAVVKAVFDSYSTGIKNVVGGH</sequence>
<dbReference type="Gene3D" id="3.90.190.20">
    <property type="entry name" value="Mur ligase, C-terminal domain"/>
    <property type="match status" value="1"/>
</dbReference>
<dbReference type="Pfam" id="PF02875">
    <property type="entry name" value="Mur_ligase_C"/>
    <property type="match status" value="1"/>
</dbReference>
<evidence type="ECO:0000256" key="1">
    <source>
        <dbReference type="ARBA" id="ARBA00005898"/>
    </source>
</evidence>
<dbReference type="Pfam" id="PF08245">
    <property type="entry name" value="Mur_ligase_M"/>
    <property type="match status" value="1"/>
</dbReference>
<keyword evidence="2 3" id="KW-0961">Cell wall biogenesis/degradation</keyword>
<feature type="binding site" evidence="2">
    <location>
        <position position="203"/>
    </location>
    <ligand>
        <name>UDP-N-acetyl-alpha-D-muramoyl-L-alanyl-D-glutamate</name>
        <dbReference type="ChEBI" id="CHEBI:83900"/>
    </ligand>
</feature>
<dbReference type="PANTHER" id="PTHR23135:SF4">
    <property type="entry name" value="UDP-N-ACETYLMURAMOYL-L-ALANYL-D-GLUTAMATE--2,6-DIAMINOPIMELATE LIGASE MURE HOMOLOG, CHLOROPLASTIC"/>
    <property type="match status" value="1"/>
</dbReference>
<proteinExistence type="inferred from homology"/>
<evidence type="ECO:0000259" key="4">
    <source>
        <dbReference type="Pfam" id="PF02875"/>
    </source>
</evidence>
<feature type="binding site" evidence="2">
    <location>
        <position position="201"/>
    </location>
    <ligand>
        <name>UDP-N-acetyl-alpha-D-muramoyl-L-alanyl-D-glutamate</name>
        <dbReference type="ChEBI" id="CHEBI:83900"/>
    </ligand>
</feature>
<feature type="domain" description="Mur ligase central" evidence="5">
    <location>
        <begin position="124"/>
        <end position="325"/>
    </location>
</feature>
<organism evidence="6 7">
    <name type="scientific">Methylophaga marina</name>
    <dbReference type="NCBI Taxonomy" id="45495"/>
    <lineage>
        <taxon>Bacteria</taxon>
        <taxon>Pseudomonadati</taxon>
        <taxon>Pseudomonadota</taxon>
        <taxon>Gammaproteobacteria</taxon>
        <taxon>Thiotrichales</taxon>
        <taxon>Piscirickettsiaceae</taxon>
        <taxon>Methylophaga</taxon>
    </lineage>
</organism>
<keyword evidence="2 3" id="KW-0133">Cell shape</keyword>
<keyword evidence="2 3" id="KW-0573">Peptidoglycan synthesis</keyword>
<comment type="catalytic activity">
    <reaction evidence="2">
        <text>UDP-N-acetyl-alpha-D-muramoyl-L-alanyl-D-glutamate + meso-2,6-diaminopimelate + ATP = UDP-N-acetyl-alpha-D-muramoyl-L-alanyl-gamma-D-glutamyl-meso-2,6-diaminopimelate + ADP + phosphate + H(+)</text>
        <dbReference type="Rhea" id="RHEA:23676"/>
        <dbReference type="ChEBI" id="CHEBI:15378"/>
        <dbReference type="ChEBI" id="CHEBI:30616"/>
        <dbReference type="ChEBI" id="CHEBI:43474"/>
        <dbReference type="ChEBI" id="CHEBI:57791"/>
        <dbReference type="ChEBI" id="CHEBI:83900"/>
        <dbReference type="ChEBI" id="CHEBI:83905"/>
        <dbReference type="ChEBI" id="CHEBI:456216"/>
        <dbReference type="EC" id="6.3.2.13"/>
    </reaction>
</comment>
<feature type="binding site" evidence="2">
    <location>
        <position position="474"/>
    </location>
    <ligand>
        <name>meso-2,6-diaminopimelate</name>
        <dbReference type="ChEBI" id="CHEBI:57791"/>
    </ligand>
</feature>
<accession>A0ABN0T5I0</accession>
<dbReference type="NCBIfam" id="NF001126">
    <property type="entry name" value="PRK00139.1-4"/>
    <property type="match status" value="1"/>
</dbReference>
<evidence type="ECO:0000256" key="3">
    <source>
        <dbReference type="RuleBase" id="RU004135"/>
    </source>
</evidence>
<name>A0ABN0T5I0_9GAMM</name>
<comment type="caution">
    <text evidence="2">Lacks conserved residue(s) required for the propagation of feature annotation.</text>
</comment>
<reference evidence="6 7" key="1">
    <citation type="journal article" date="2019" name="Int. J. Syst. Evol. Microbiol.">
        <title>The Global Catalogue of Microorganisms (GCM) 10K type strain sequencing project: providing services to taxonomists for standard genome sequencing and annotation.</title>
        <authorList>
            <consortium name="The Broad Institute Genomics Platform"/>
            <consortium name="The Broad Institute Genome Sequencing Center for Infectious Disease"/>
            <person name="Wu L."/>
            <person name="Ma J."/>
        </authorList>
    </citation>
    <scope>NUCLEOTIDE SEQUENCE [LARGE SCALE GENOMIC DNA]</scope>
    <source>
        <strain evidence="6 7">JCM 6886</strain>
    </source>
</reference>
<comment type="pathway">
    <text evidence="2 3">Cell wall biogenesis; peptidoglycan biosynthesis.</text>
</comment>
<evidence type="ECO:0000256" key="2">
    <source>
        <dbReference type="HAMAP-Rule" id="MF_00208"/>
    </source>
</evidence>
<dbReference type="SUPFAM" id="SSF63418">
    <property type="entry name" value="MurE/MurF N-terminal domain"/>
    <property type="match status" value="1"/>
</dbReference>
<dbReference type="NCBIfam" id="NF001124">
    <property type="entry name" value="PRK00139.1-2"/>
    <property type="match status" value="1"/>
</dbReference>
<evidence type="ECO:0000259" key="5">
    <source>
        <dbReference type="Pfam" id="PF08245"/>
    </source>
</evidence>
<dbReference type="EC" id="6.3.2.13" evidence="2"/>
<evidence type="ECO:0000313" key="7">
    <source>
        <dbReference type="Proteomes" id="UP001501476"/>
    </source>
</evidence>
<gene>
    <name evidence="2" type="primary">murE</name>
    <name evidence="6" type="ORF">GCM10008964_00540</name>
</gene>
<comment type="caution">
    <text evidence="6">The sequence shown here is derived from an EMBL/GenBank/DDBJ whole genome shotgun (WGS) entry which is preliminary data.</text>
</comment>
<dbReference type="HAMAP" id="MF_00208">
    <property type="entry name" value="MurE"/>
    <property type="match status" value="1"/>
</dbReference>
<feature type="modified residue" description="N6-carboxylysine" evidence="2">
    <location>
        <position position="235"/>
    </location>
</feature>
<dbReference type="SUPFAM" id="SSF53623">
    <property type="entry name" value="MurD-like peptide ligases, catalytic domain"/>
    <property type="match status" value="1"/>
</dbReference>
<keyword evidence="2 3" id="KW-0131">Cell cycle</keyword>
<dbReference type="SUPFAM" id="SSF53244">
    <property type="entry name" value="MurD-like peptide ligases, peptide-binding domain"/>
    <property type="match status" value="1"/>
</dbReference>
<feature type="binding site" evidence="2">
    <location>
        <begin position="168"/>
        <end position="169"/>
    </location>
    <ligand>
        <name>UDP-N-acetyl-alpha-D-muramoyl-L-alanyl-D-glutamate</name>
        <dbReference type="ChEBI" id="CHEBI:83900"/>
    </ligand>
</feature>
<dbReference type="EMBL" id="BAAADG010000001">
    <property type="protein sequence ID" value="GAA0213062.1"/>
    <property type="molecule type" value="Genomic_DNA"/>
</dbReference>
<dbReference type="InterPro" id="IPR005761">
    <property type="entry name" value="UDP-N-AcMur-Glu-dNH2Pim_ligase"/>
</dbReference>
<keyword evidence="2" id="KW-0547">Nucleotide-binding</keyword>
<feature type="binding site" evidence="2">
    <location>
        <position position="399"/>
    </location>
    <ligand>
        <name>meso-2,6-diaminopimelate</name>
        <dbReference type="ChEBI" id="CHEBI:57791"/>
    </ligand>
</feature>
<keyword evidence="2 6" id="KW-0436">Ligase</keyword>
<dbReference type="InterPro" id="IPR035911">
    <property type="entry name" value="MurE/MurF_N"/>
</dbReference>
<dbReference type="NCBIfam" id="TIGR01085">
    <property type="entry name" value="murE"/>
    <property type="match status" value="1"/>
</dbReference>
<feature type="domain" description="Mur ligase C-terminal" evidence="4">
    <location>
        <begin position="348"/>
        <end position="476"/>
    </location>
</feature>
<dbReference type="GO" id="GO:0016874">
    <property type="term" value="F:ligase activity"/>
    <property type="evidence" value="ECO:0007669"/>
    <property type="project" value="UniProtKB-KW"/>
</dbReference>
<feature type="binding site" evidence="2">
    <location>
        <position position="37"/>
    </location>
    <ligand>
        <name>UDP-N-acetyl-alpha-D-muramoyl-L-alanyl-D-glutamate</name>
        <dbReference type="ChEBI" id="CHEBI:83900"/>
    </ligand>
</feature>
<dbReference type="RefSeq" id="WP_286305482.1">
    <property type="nucleotide sequence ID" value="NZ_AP027741.1"/>
</dbReference>
<dbReference type="PANTHER" id="PTHR23135">
    <property type="entry name" value="MUR LIGASE FAMILY MEMBER"/>
    <property type="match status" value="1"/>
</dbReference>
<comment type="similarity">
    <text evidence="1 2">Belongs to the MurCDEF family. MurE subfamily.</text>
</comment>
<keyword evidence="2" id="KW-0067">ATP-binding</keyword>
<comment type="PTM">
    <text evidence="2">Carboxylation is probably crucial for Mg(2+) binding and, consequently, for the gamma-phosphate positioning of ATP.</text>
</comment>
<comment type="cofactor">
    <cofactor evidence="2">
        <name>Mg(2+)</name>
        <dbReference type="ChEBI" id="CHEBI:18420"/>
    </cofactor>
</comment>
<keyword evidence="7" id="KW-1185">Reference proteome</keyword>
<dbReference type="InterPro" id="IPR013221">
    <property type="entry name" value="Mur_ligase_cen"/>
</dbReference>
<dbReference type="Gene3D" id="3.40.1390.10">
    <property type="entry name" value="MurE/MurF, N-terminal domain"/>
    <property type="match status" value="1"/>
</dbReference>
<keyword evidence="2" id="KW-0460">Magnesium</keyword>
<feature type="binding site" evidence="2">
    <location>
        <begin position="423"/>
        <end position="426"/>
    </location>
    <ligand>
        <name>meso-2,6-diaminopimelate</name>
        <dbReference type="ChEBI" id="CHEBI:57791"/>
    </ligand>
</feature>
<dbReference type="InterPro" id="IPR036615">
    <property type="entry name" value="Mur_ligase_C_dom_sf"/>
</dbReference>
<feature type="short sequence motif" description="Meso-diaminopimelate recognition motif" evidence="2">
    <location>
        <begin position="423"/>
        <end position="426"/>
    </location>
</feature>
<keyword evidence="2 3" id="KW-0132">Cell division</keyword>
<dbReference type="InterPro" id="IPR036565">
    <property type="entry name" value="Mur-like_cat_sf"/>
</dbReference>
<comment type="function">
    <text evidence="2">Catalyzes the addition of meso-diaminopimelic acid to the nucleotide precursor UDP-N-acetylmuramoyl-L-alanyl-D-glutamate (UMAG) in the biosynthesis of bacterial cell-wall peptidoglycan.</text>
</comment>
<protein>
    <recommendedName>
        <fullName evidence="2">UDP-N-acetylmuramoyl-L-alanyl-D-glutamate--2,6-diaminopimelate ligase</fullName>
        <ecNumber evidence="2">6.3.2.13</ecNumber>
    </recommendedName>
    <alternativeName>
        <fullName evidence="2">Meso-A2pm-adding enzyme</fullName>
    </alternativeName>
    <alternativeName>
        <fullName evidence="2">Meso-diaminopimelate-adding enzyme</fullName>
    </alternativeName>
    <alternativeName>
        <fullName evidence="2">UDP-MurNAc-L-Ala-D-Glu:meso-diaminopimelate ligase</fullName>
    </alternativeName>
    <alternativeName>
        <fullName evidence="2">UDP-MurNAc-tripeptide synthetase</fullName>
    </alternativeName>
    <alternativeName>
        <fullName evidence="2">UDP-N-acetylmuramyl-tripeptide synthetase</fullName>
    </alternativeName>
</protein>
<dbReference type="Gene3D" id="3.40.1190.10">
    <property type="entry name" value="Mur-like, catalytic domain"/>
    <property type="match status" value="1"/>
</dbReference>
<feature type="binding site" evidence="2">
    <location>
        <position position="195"/>
    </location>
    <ligand>
        <name>UDP-N-acetyl-alpha-D-muramoyl-L-alanyl-D-glutamate</name>
        <dbReference type="ChEBI" id="CHEBI:83900"/>
    </ligand>
</feature>
<feature type="binding site" evidence="2">
    <location>
        <position position="478"/>
    </location>
    <ligand>
        <name>meso-2,6-diaminopimelate</name>
        <dbReference type="ChEBI" id="CHEBI:57791"/>
    </ligand>
</feature>
<feature type="binding site" evidence="2">
    <location>
        <begin position="126"/>
        <end position="132"/>
    </location>
    <ligand>
        <name>ATP</name>
        <dbReference type="ChEBI" id="CHEBI:30616"/>
    </ligand>
</feature>
<dbReference type="Proteomes" id="UP001501476">
    <property type="component" value="Unassembled WGS sequence"/>
</dbReference>
<comment type="subcellular location">
    <subcellularLocation>
        <location evidence="2 3">Cytoplasm</location>
    </subcellularLocation>
</comment>
<keyword evidence="2" id="KW-0963">Cytoplasm</keyword>
<dbReference type="InterPro" id="IPR004101">
    <property type="entry name" value="Mur_ligase_C"/>
</dbReference>